<sequence>MSRKSQFAQKGQVSVLDSLSRILCSEQYFKIVSWTNSGRAFNIKDKTKFIKEILPLLFGHQNFPSFVRQMKAHGFKQLKRKEGLSFYLKGFQKNKPYQDLLRDQRDRGYSSDGSYISGQDQNAQMIDTRLYNNNINLSGAQMDANTSNIHVAHYPFNNSNRQLPGWEMIQQLIKENQKRSEAIENSLKTLEDDIDSSIFKHKDNKDLTRKVHILERAMTLLNNKGIQSEEMKNSNNFKPKQETAAHSKKKSTFSRQSANQRFLDDFNVSSEEQEELKQKETFNHNNQLHSQVLNITDNLIYQLANYMQDKVLTENPQVNQIVTQVKSKQNSKEFKSYQTSDSEESYSYELINLKKPVQQVLKKRKDTVPTQHNTCIHSNEESQSIDSSFICDDHLITSNLKISSNNLSSFANNTNTMFEFHEESLQSSPNDAIFGQDFNWNMGDAIYPNATSSLLLENEEMDLDNIMPFNPVHQSPMNFNPNRTNDINTAAQHLNSTSNIYYNNSQSKSLYQNDFNQDCEMYMDNFDSSNFLLQSPLDQYSLQ</sequence>
<keyword evidence="5" id="KW-0175">Coiled coil</keyword>
<evidence type="ECO:0000256" key="2">
    <source>
        <dbReference type="ARBA" id="ARBA00023125"/>
    </source>
</evidence>
<dbReference type="Proteomes" id="UP000039865">
    <property type="component" value="Unassembled WGS sequence"/>
</dbReference>
<keyword evidence="2" id="KW-0238">DNA-binding</keyword>
<evidence type="ECO:0000256" key="6">
    <source>
        <dbReference type="SAM" id="MobiDB-lite"/>
    </source>
</evidence>
<accession>A0A078A5F8</accession>
<proteinExistence type="inferred from homology"/>
<feature type="region of interest" description="Disordered" evidence="6">
    <location>
        <begin position="229"/>
        <end position="257"/>
    </location>
</feature>
<reference evidence="8 9" key="1">
    <citation type="submission" date="2014-06" db="EMBL/GenBank/DDBJ databases">
        <authorList>
            <person name="Swart Estienne"/>
        </authorList>
    </citation>
    <scope>NUCLEOTIDE SEQUENCE [LARGE SCALE GENOMIC DNA]</scope>
    <source>
        <strain evidence="8 9">130c</strain>
    </source>
</reference>
<dbReference type="InParanoid" id="A0A078A5F8"/>
<dbReference type="AlphaFoldDB" id="A0A078A5F8"/>
<keyword evidence="3" id="KW-0539">Nucleus</keyword>
<feature type="domain" description="HSF-type DNA-binding" evidence="7">
    <location>
        <begin position="12"/>
        <end position="107"/>
    </location>
</feature>
<dbReference type="Gene3D" id="1.10.10.10">
    <property type="entry name" value="Winged helix-like DNA-binding domain superfamily/Winged helix DNA-binding domain"/>
    <property type="match status" value="1"/>
</dbReference>
<dbReference type="InterPro" id="IPR036390">
    <property type="entry name" value="WH_DNA-bd_sf"/>
</dbReference>
<dbReference type="InterPro" id="IPR000232">
    <property type="entry name" value="HSF_DNA-bd"/>
</dbReference>
<evidence type="ECO:0000259" key="7">
    <source>
        <dbReference type="SMART" id="SM00415"/>
    </source>
</evidence>
<evidence type="ECO:0000256" key="1">
    <source>
        <dbReference type="ARBA" id="ARBA00004123"/>
    </source>
</evidence>
<dbReference type="SUPFAM" id="SSF46785">
    <property type="entry name" value="Winged helix' DNA-binding domain"/>
    <property type="match status" value="1"/>
</dbReference>
<comment type="similarity">
    <text evidence="4">Belongs to the HSF family.</text>
</comment>
<name>A0A078A5F8_STYLE</name>
<dbReference type="Pfam" id="PF00447">
    <property type="entry name" value="HSF_DNA-bind"/>
    <property type="match status" value="1"/>
</dbReference>
<evidence type="ECO:0000313" key="9">
    <source>
        <dbReference type="Proteomes" id="UP000039865"/>
    </source>
</evidence>
<protein>
    <submittedName>
        <fullName evidence="8">Heat shock transcription</fullName>
    </submittedName>
</protein>
<evidence type="ECO:0000256" key="5">
    <source>
        <dbReference type="SAM" id="Coils"/>
    </source>
</evidence>
<dbReference type="InterPro" id="IPR036388">
    <property type="entry name" value="WH-like_DNA-bd_sf"/>
</dbReference>
<comment type="subcellular location">
    <subcellularLocation>
        <location evidence="1">Nucleus</location>
    </subcellularLocation>
</comment>
<dbReference type="SMART" id="SM00415">
    <property type="entry name" value="HSF"/>
    <property type="match status" value="1"/>
</dbReference>
<dbReference type="EMBL" id="CCKQ01005573">
    <property type="protein sequence ID" value="CDW76820.1"/>
    <property type="molecule type" value="Genomic_DNA"/>
</dbReference>
<feature type="coiled-coil region" evidence="5">
    <location>
        <begin position="173"/>
        <end position="224"/>
    </location>
</feature>
<keyword evidence="9" id="KW-1185">Reference proteome</keyword>
<dbReference type="GO" id="GO:0003700">
    <property type="term" value="F:DNA-binding transcription factor activity"/>
    <property type="evidence" value="ECO:0007669"/>
    <property type="project" value="InterPro"/>
</dbReference>
<organism evidence="8 9">
    <name type="scientific">Stylonychia lemnae</name>
    <name type="common">Ciliate</name>
    <dbReference type="NCBI Taxonomy" id="5949"/>
    <lineage>
        <taxon>Eukaryota</taxon>
        <taxon>Sar</taxon>
        <taxon>Alveolata</taxon>
        <taxon>Ciliophora</taxon>
        <taxon>Intramacronucleata</taxon>
        <taxon>Spirotrichea</taxon>
        <taxon>Stichotrichia</taxon>
        <taxon>Sporadotrichida</taxon>
        <taxon>Oxytrichidae</taxon>
        <taxon>Stylonychinae</taxon>
        <taxon>Stylonychia</taxon>
    </lineage>
</organism>
<keyword evidence="8" id="KW-0346">Stress response</keyword>
<evidence type="ECO:0000256" key="4">
    <source>
        <dbReference type="RuleBase" id="RU004020"/>
    </source>
</evidence>
<evidence type="ECO:0000256" key="3">
    <source>
        <dbReference type="ARBA" id="ARBA00023242"/>
    </source>
</evidence>
<gene>
    <name evidence="8" type="primary">Contig773.g842</name>
    <name evidence="8" type="ORF">STYLEM_5783</name>
</gene>
<dbReference type="GO" id="GO:0043565">
    <property type="term" value="F:sequence-specific DNA binding"/>
    <property type="evidence" value="ECO:0007669"/>
    <property type="project" value="InterPro"/>
</dbReference>
<evidence type="ECO:0000313" key="8">
    <source>
        <dbReference type="EMBL" id="CDW76820.1"/>
    </source>
</evidence>
<dbReference type="OrthoDB" id="60033at2759"/>
<dbReference type="GO" id="GO:0005634">
    <property type="term" value="C:nucleus"/>
    <property type="evidence" value="ECO:0007669"/>
    <property type="project" value="UniProtKB-SubCell"/>
</dbReference>